<keyword evidence="3" id="KW-1185">Reference proteome</keyword>
<evidence type="ECO:0000313" key="3">
    <source>
        <dbReference type="Proteomes" id="UP000032141"/>
    </source>
</evidence>
<dbReference type="STRING" id="109376.A0A0D3ANN7"/>
<sequence>MESLEHCLSSLILYNAATSFIPFGVLVLAQQELDKFTQLTNMFPPLVFQFFVMTSLIWLTAEEAAKNKAKVLSLYRQLLRSTTLLISSVLASMLFPS</sequence>
<feature type="transmembrane region" description="Helical" evidence="1">
    <location>
        <begin position="12"/>
        <end position="30"/>
    </location>
</feature>
<dbReference type="AlphaFoldDB" id="A0A0D3ANN7"/>
<protein>
    <submittedName>
        <fullName evidence="2">Uncharacterized protein</fullName>
    </submittedName>
</protein>
<proteinExistence type="predicted"/>
<evidence type="ECO:0000313" key="2">
    <source>
        <dbReference type="EnsemblPlants" id="Bo2g055920.1"/>
    </source>
</evidence>
<keyword evidence="1" id="KW-0472">Membrane</keyword>
<evidence type="ECO:0000256" key="1">
    <source>
        <dbReference type="SAM" id="Phobius"/>
    </source>
</evidence>
<dbReference type="EnsemblPlants" id="Bo2g055920.1">
    <property type="protein sequence ID" value="Bo2g055920.1"/>
    <property type="gene ID" value="Bo2g055920"/>
</dbReference>
<name>A0A0D3ANN7_BRAOL</name>
<organism evidence="2 3">
    <name type="scientific">Brassica oleracea var. oleracea</name>
    <dbReference type="NCBI Taxonomy" id="109376"/>
    <lineage>
        <taxon>Eukaryota</taxon>
        <taxon>Viridiplantae</taxon>
        <taxon>Streptophyta</taxon>
        <taxon>Embryophyta</taxon>
        <taxon>Tracheophyta</taxon>
        <taxon>Spermatophyta</taxon>
        <taxon>Magnoliopsida</taxon>
        <taxon>eudicotyledons</taxon>
        <taxon>Gunneridae</taxon>
        <taxon>Pentapetalae</taxon>
        <taxon>rosids</taxon>
        <taxon>malvids</taxon>
        <taxon>Brassicales</taxon>
        <taxon>Brassicaceae</taxon>
        <taxon>Brassiceae</taxon>
        <taxon>Brassica</taxon>
    </lineage>
</organism>
<keyword evidence="1" id="KW-1133">Transmembrane helix</keyword>
<dbReference type="Gramene" id="Bo2g055920.1">
    <property type="protein sequence ID" value="Bo2g055920.1"/>
    <property type="gene ID" value="Bo2g055920"/>
</dbReference>
<dbReference type="HOGENOM" id="CLU_2349645_0_0_1"/>
<feature type="transmembrane region" description="Helical" evidence="1">
    <location>
        <begin position="42"/>
        <end position="61"/>
    </location>
</feature>
<accession>A0A0D3ANN7</accession>
<reference evidence="2 3" key="1">
    <citation type="journal article" date="2014" name="Genome Biol.">
        <title>Transcriptome and methylome profiling reveals relics of genome dominance in the mesopolyploid Brassica oleracea.</title>
        <authorList>
            <person name="Parkin I.A."/>
            <person name="Koh C."/>
            <person name="Tang H."/>
            <person name="Robinson S.J."/>
            <person name="Kagale S."/>
            <person name="Clarke W.E."/>
            <person name="Town C.D."/>
            <person name="Nixon J."/>
            <person name="Krishnakumar V."/>
            <person name="Bidwell S.L."/>
            <person name="Denoeud F."/>
            <person name="Belcram H."/>
            <person name="Links M.G."/>
            <person name="Just J."/>
            <person name="Clarke C."/>
            <person name="Bender T."/>
            <person name="Huebert T."/>
            <person name="Mason A.S."/>
            <person name="Pires J.C."/>
            <person name="Barker G."/>
            <person name="Moore J."/>
            <person name="Walley P.G."/>
            <person name="Manoli S."/>
            <person name="Batley J."/>
            <person name="Edwards D."/>
            <person name="Nelson M.N."/>
            <person name="Wang X."/>
            <person name="Paterson A.H."/>
            <person name="King G."/>
            <person name="Bancroft I."/>
            <person name="Chalhoub B."/>
            <person name="Sharpe A.G."/>
        </authorList>
    </citation>
    <scope>NUCLEOTIDE SEQUENCE</scope>
    <source>
        <strain evidence="2 3">cv. TO1000</strain>
    </source>
</reference>
<reference evidence="2" key="2">
    <citation type="submission" date="2015-03" db="UniProtKB">
        <authorList>
            <consortium name="EnsemblPlants"/>
        </authorList>
    </citation>
    <scope>IDENTIFICATION</scope>
</reference>
<keyword evidence="1" id="KW-0812">Transmembrane</keyword>
<dbReference type="Proteomes" id="UP000032141">
    <property type="component" value="Chromosome C2"/>
</dbReference>